<protein>
    <recommendedName>
        <fullName evidence="5">3-hydroxy-3-methylglutaryl coenzyme A reductase</fullName>
        <shortName evidence="5">HMG-CoA reductase</shortName>
        <ecNumber evidence="5">1.1.1.34</ecNumber>
    </recommendedName>
</protein>
<name>G0EC68_PYRF1</name>
<accession>G0EC68</accession>
<evidence type="ECO:0000256" key="5">
    <source>
        <dbReference type="RuleBase" id="RU361219"/>
    </source>
</evidence>
<dbReference type="OrthoDB" id="10981at2157"/>
<dbReference type="InParanoid" id="G0EC68"/>
<reference evidence="6 7" key="1">
    <citation type="journal article" date="2011" name="Stand. Genomic Sci.">
        <title>Complete genome sequence of the hyperthermophilic chemolithoautotroph Pyrolobus fumarii type strain (1A).</title>
        <authorList>
            <person name="Anderson I."/>
            <person name="Goker M."/>
            <person name="Nolan M."/>
            <person name="Lucas S."/>
            <person name="Hammon N."/>
            <person name="Deshpande S."/>
            <person name="Cheng J.F."/>
            <person name="Tapia R."/>
            <person name="Han C."/>
            <person name="Goodwin L."/>
            <person name="Pitluck S."/>
            <person name="Huntemann M."/>
            <person name="Liolios K."/>
            <person name="Ivanova N."/>
            <person name="Pagani I."/>
            <person name="Mavromatis K."/>
            <person name="Ovchinikova G."/>
            <person name="Pati A."/>
            <person name="Chen A."/>
            <person name="Palaniappan K."/>
            <person name="Land M."/>
            <person name="Hauser L."/>
            <person name="Brambilla E.M."/>
            <person name="Huber H."/>
            <person name="Yasawong M."/>
            <person name="Rohde M."/>
            <person name="Spring S."/>
            <person name="Abt B."/>
            <person name="Sikorski J."/>
            <person name="Wirth R."/>
            <person name="Detter J.C."/>
            <person name="Woyke T."/>
            <person name="Bristow J."/>
            <person name="Eisen J.A."/>
            <person name="Markowitz V."/>
            <person name="Hugenholtz P."/>
            <person name="Kyrpides N.C."/>
            <person name="Klenk H.P."/>
            <person name="Lapidus A."/>
        </authorList>
    </citation>
    <scope>NUCLEOTIDE SEQUENCE [LARGE SCALE GENOMIC DNA]</scope>
    <source>
        <strain evidence="7">DSM 11204 / 1A</strain>
    </source>
</reference>
<evidence type="ECO:0000256" key="1">
    <source>
        <dbReference type="ARBA" id="ARBA00007661"/>
    </source>
</evidence>
<evidence type="ECO:0000256" key="3">
    <source>
        <dbReference type="ARBA" id="ARBA00023002"/>
    </source>
</evidence>
<dbReference type="PANTHER" id="PTHR10572">
    <property type="entry name" value="3-HYDROXY-3-METHYLGLUTARYL-COENZYME A REDUCTASE"/>
    <property type="match status" value="1"/>
</dbReference>
<dbReference type="KEGG" id="pfm:Pyrfu_1581"/>
<gene>
    <name evidence="6" type="ordered locus">Pyrfu_1581</name>
</gene>
<dbReference type="GeneID" id="11138768"/>
<dbReference type="PROSITE" id="PS00318">
    <property type="entry name" value="HMG_COA_REDUCTASE_2"/>
    <property type="match status" value="1"/>
</dbReference>
<dbReference type="InterPro" id="IPR009023">
    <property type="entry name" value="HMG_CoA_Rdtase_NAD(P)-bd_sf"/>
</dbReference>
<keyword evidence="2 5" id="KW-0521">NADP</keyword>
<dbReference type="SUPFAM" id="SSF55035">
    <property type="entry name" value="NAD-binding domain of HMG-CoA reductase"/>
    <property type="match status" value="1"/>
</dbReference>
<evidence type="ECO:0000256" key="4">
    <source>
        <dbReference type="ARBA" id="ARBA00049903"/>
    </source>
</evidence>
<dbReference type="PANTHER" id="PTHR10572:SF24">
    <property type="entry name" value="3-HYDROXY-3-METHYLGLUTARYL-COENZYME A REDUCTASE"/>
    <property type="match status" value="1"/>
</dbReference>
<dbReference type="Gene3D" id="3.90.770.10">
    <property type="entry name" value="3-hydroxy-3-methylglutaryl-coenzyme A Reductase, Chain A, domain 2"/>
    <property type="match status" value="1"/>
</dbReference>
<dbReference type="CDD" id="cd00643">
    <property type="entry name" value="HMG-CoA_reductase_classI"/>
    <property type="match status" value="1"/>
</dbReference>
<dbReference type="Gene3D" id="3.30.70.420">
    <property type="entry name" value="Hydroxymethylglutaryl-CoA reductase, class I/II, NAD/NADP-binding domain"/>
    <property type="match status" value="1"/>
</dbReference>
<dbReference type="STRING" id="694429.Pyrfu_1581"/>
<evidence type="ECO:0000313" key="7">
    <source>
        <dbReference type="Proteomes" id="UP000001037"/>
    </source>
</evidence>
<dbReference type="GO" id="GO:0004420">
    <property type="term" value="F:hydroxymethylglutaryl-CoA reductase (NADPH) activity"/>
    <property type="evidence" value="ECO:0007669"/>
    <property type="project" value="UniProtKB-EC"/>
</dbReference>
<comment type="pathway">
    <text evidence="5">Metabolic intermediate biosynthesis; (R)-mevalonate biosynthesis; (R)-mevalonate from acetyl-CoA: step 3/3.</text>
</comment>
<dbReference type="SUPFAM" id="SSF56542">
    <property type="entry name" value="Substrate-binding domain of HMG-CoA reductase"/>
    <property type="match status" value="1"/>
</dbReference>
<dbReference type="EC" id="1.1.1.34" evidence="5"/>
<dbReference type="InterPro" id="IPR023282">
    <property type="entry name" value="HMG_CoA_Rdtase_N"/>
</dbReference>
<comment type="similarity">
    <text evidence="1 5">Belongs to the HMG-CoA reductase family.</text>
</comment>
<sequence length="426" mass="45393">MVEGRDLREIVERVVKGEVKLHELDKLLGNSNLAALVRRLALEKITGVSLSSIGSTILDFEELVGRNIENPIGAVQVPVGIVGPLRVQGEYARGDFYVPLATTEGALVASVNRGAKAVTLAGGAKTRILRDGMTRAPVIWTPSVEEAVKLVKWVEENIDVLKKAAESTTRHGKLKGLTWWITGNLVWLRFEFETGDAMGMNMVTIAVDKALQELLNNYDGDIRVVALSGNMCVDKKPSILNMLLGRGKTVVAEAIIPRDVVREVLKTTPEAIHEVNVAKNLMGSARAGSLSYNAHYANIIAAIFIATGQDVAQVVESSMGYTWTEVRNGDLYISVTLPSLEVGTVGGGTRLPTQREALALMGVGGSGNPPGTNAKKFAEIVAATVLAGELSLLAALAAGHLAKAHIKLGRGELNRSDSNIGSKVNP</sequence>
<dbReference type="EMBL" id="CP002838">
    <property type="protein sequence ID" value="AEM39438.1"/>
    <property type="molecule type" value="Genomic_DNA"/>
</dbReference>
<keyword evidence="3 5" id="KW-0560">Oxidoreductase</keyword>
<dbReference type="GO" id="GO:0016126">
    <property type="term" value="P:sterol biosynthetic process"/>
    <property type="evidence" value="ECO:0007669"/>
    <property type="project" value="TreeGrafter"/>
</dbReference>
<evidence type="ECO:0000313" key="6">
    <source>
        <dbReference type="EMBL" id="AEM39438.1"/>
    </source>
</evidence>
<dbReference type="FunCoup" id="G0EC68">
    <property type="interactions" value="80"/>
</dbReference>
<proteinExistence type="inferred from homology"/>
<dbReference type="FunFam" id="3.30.70.420:FF:000001">
    <property type="entry name" value="3-hydroxy-3-methylglutaryl coenzyme A reductase"/>
    <property type="match status" value="1"/>
</dbReference>
<dbReference type="PROSITE" id="PS00066">
    <property type="entry name" value="HMG_COA_REDUCTASE_1"/>
    <property type="match status" value="1"/>
</dbReference>
<dbReference type="GO" id="GO:0008299">
    <property type="term" value="P:isoprenoid biosynthetic process"/>
    <property type="evidence" value="ECO:0007669"/>
    <property type="project" value="InterPro"/>
</dbReference>
<dbReference type="RefSeq" id="WP_014027115.1">
    <property type="nucleotide sequence ID" value="NC_015931.1"/>
</dbReference>
<dbReference type="Gene3D" id="1.10.3270.10">
    <property type="entry name" value="HMGR, N-terminal domain"/>
    <property type="match status" value="1"/>
</dbReference>
<dbReference type="AlphaFoldDB" id="G0EC68"/>
<dbReference type="UniPathway" id="UPA00058">
    <property type="reaction ID" value="UER00103"/>
</dbReference>
<dbReference type="Pfam" id="PF00368">
    <property type="entry name" value="HMG-CoA_red"/>
    <property type="match status" value="1"/>
</dbReference>
<comment type="catalytic activity">
    <reaction evidence="4 5">
        <text>(R)-mevalonate + 2 NADP(+) + CoA = (3S)-3-hydroxy-3-methylglutaryl-CoA + 2 NADPH + 2 H(+)</text>
        <dbReference type="Rhea" id="RHEA:15989"/>
        <dbReference type="ChEBI" id="CHEBI:15378"/>
        <dbReference type="ChEBI" id="CHEBI:36464"/>
        <dbReference type="ChEBI" id="CHEBI:43074"/>
        <dbReference type="ChEBI" id="CHEBI:57287"/>
        <dbReference type="ChEBI" id="CHEBI:57783"/>
        <dbReference type="ChEBI" id="CHEBI:58349"/>
        <dbReference type="EC" id="1.1.1.34"/>
    </reaction>
</comment>
<keyword evidence="7" id="KW-1185">Reference proteome</keyword>
<dbReference type="InterPro" id="IPR009029">
    <property type="entry name" value="HMG_CoA_Rdtase_sub-bd_dom_sf"/>
</dbReference>
<dbReference type="InterPro" id="IPR023076">
    <property type="entry name" value="HMG_CoA_Rdtase_CS"/>
</dbReference>
<dbReference type="InterPro" id="IPR002202">
    <property type="entry name" value="HMG_CoA_Rdtase"/>
</dbReference>
<dbReference type="InterPro" id="IPR004554">
    <property type="entry name" value="HMG_CoA_Rdtase_eu_arc"/>
</dbReference>
<organism evidence="6 7">
    <name type="scientific">Pyrolobus fumarii (strain DSM 11204 / 1A)</name>
    <dbReference type="NCBI Taxonomy" id="694429"/>
    <lineage>
        <taxon>Archaea</taxon>
        <taxon>Thermoproteota</taxon>
        <taxon>Thermoprotei</taxon>
        <taxon>Desulfurococcales</taxon>
        <taxon>Pyrodictiaceae</taxon>
        <taxon>Pyrolobus</taxon>
    </lineage>
</organism>
<dbReference type="PRINTS" id="PR00071">
    <property type="entry name" value="HMGCOARDTASE"/>
</dbReference>
<dbReference type="NCBIfam" id="TIGR00533">
    <property type="entry name" value="HMG_CoA_R_NADP"/>
    <property type="match status" value="1"/>
</dbReference>
<dbReference type="GO" id="GO:0015936">
    <property type="term" value="P:coenzyme A metabolic process"/>
    <property type="evidence" value="ECO:0007669"/>
    <property type="project" value="InterPro"/>
</dbReference>
<dbReference type="Proteomes" id="UP000001037">
    <property type="component" value="Chromosome"/>
</dbReference>
<dbReference type="HOGENOM" id="CLU_001734_2_2_2"/>
<dbReference type="InterPro" id="IPR023074">
    <property type="entry name" value="HMG_CoA_Rdtase_cat_sf"/>
</dbReference>
<evidence type="ECO:0000256" key="2">
    <source>
        <dbReference type="ARBA" id="ARBA00022857"/>
    </source>
</evidence>
<dbReference type="PROSITE" id="PS50065">
    <property type="entry name" value="HMG_COA_REDUCTASE_4"/>
    <property type="match status" value="1"/>
</dbReference>
<dbReference type="eggNOG" id="arCOG04260">
    <property type="taxonomic scope" value="Archaea"/>
</dbReference>